<organism evidence="1 2">
    <name type="scientific">Agaricicola taiwanensis</name>
    <dbReference type="NCBI Taxonomy" id="591372"/>
    <lineage>
        <taxon>Bacteria</taxon>
        <taxon>Pseudomonadati</taxon>
        <taxon>Pseudomonadota</taxon>
        <taxon>Alphaproteobacteria</taxon>
        <taxon>Rhodobacterales</taxon>
        <taxon>Paracoccaceae</taxon>
        <taxon>Agaricicola</taxon>
    </lineage>
</organism>
<dbReference type="Proteomes" id="UP000602745">
    <property type="component" value="Unassembled WGS sequence"/>
</dbReference>
<protein>
    <recommendedName>
        <fullName evidence="3">TIGR02444 family protein</fullName>
    </recommendedName>
</protein>
<dbReference type="InterPro" id="IPR012659">
    <property type="entry name" value="CHP02444"/>
</dbReference>
<dbReference type="Pfam" id="PF09523">
    <property type="entry name" value="DUF2390"/>
    <property type="match status" value="1"/>
</dbReference>
<dbReference type="AlphaFoldDB" id="A0A8J2YF33"/>
<accession>A0A8J2YF33</accession>
<reference evidence="1" key="1">
    <citation type="journal article" date="2014" name="Int. J. Syst. Evol. Microbiol.">
        <title>Complete genome sequence of Corynebacterium casei LMG S-19264T (=DSM 44701T), isolated from a smear-ripened cheese.</title>
        <authorList>
            <consortium name="US DOE Joint Genome Institute (JGI-PGF)"/>
            <person name="Walter F."/>
            <person name="Albersmeier A."/>
            <person name="Kalinowski J."/>
            <person name="Ruckert C."/>
        </authorList>
    </citation>
    <scope>NUCLEOTIDE SEQUENCE</scope>
    <source>
        <strain evidence="1">CCM 7684</strain>
    </source>
</reference>
<comment type="caution">
    <text evidence="1">The sequence shown here is derived from an EMBL/GenBank/DDBJ whole genome shotgun (WGS) entry which is preliminary data.</text>
</comment>
<evidence type="ECO:0000313" key="2">
    <source>
        <dbReference type="Proteomes" id="UP000602745"/>
    </source>
</evidence>
<keyword evidence="2" id="KW-1185">Reference proteome</keyword>
<gene>
    <name evidence="1" type="ORF">GCM10007276_01780</name>
</gene>
<sequence length="184" mass="20114">MSGGDVQVNREGPHWAFSLAVYGGAGVSDACLHLQDTCGVDVNVMLLCAYRRAQGLAVDEALLAMVETTVDPWREGAILPLRQLRRDLKKGVASVPPETLSFARKKISDAEITAEMVEQELIMRAMEGGDRRPSDEPLAQVVMKVVKFYAGRRGLDARTRRVTEAVEALAGQADRCRHLVPPAM</sequence>
<evidence type="ECO:0000313" key="1">
    <source>
        <dbReference type="EMBL" id="GGE28224.1"/>
    </source>
</evidence>
<reference evidence="1" key="2">
    <citation type="submission" date="2020-09" db="EMBL/GenBank/DDBJ databases">
        <authorList>
            <person name="Sun Q."/>
            <person name="Sedlacek I."/>
        </authorList>
    </citation>
    <scope>NUCLEOTIDE SEQUENCE</scope>
    <source>
        <strain evidence="1">CCM 7684</strain>
    </source>
</reference>
<evidence type="ECO:0008006" key="3">
    <source>
        <dbReference type="Google" id="ProtNLM"/>
    </source>
</evidence>
<name>A0A8J2YF33_9RHOB</name>
<proteinExistence type="predicted"/>
<dbReference type="NCBIfam" id="TIGR02444">
    <property type="entry name" value="TIGR02444 family protein"/>
    <property type="match status" value="1"/>
</dbReference>
<dbReference type="EMBL" id="BMCP01000001">
    <property type="protein sequence ID" value="GGE28224.1"/>
    <property type="molecule type" value="Genomic_DNA"/>
</dbReference>
<dbReference type="RefSeq" id="WP_188407795.1">
    <property type="nucleotide sequence ID" value="NZ_BMCP01000001.1"/>
</dbReference>